<protein>
    <submittedName>
        <fullName evidence="4">Tail fiber domain-containing protein</fullName>
    </submittedName>
</protein>
<dbReference type="InterPro" id="IPR011049">
    <property type="entry name" value="Serralysin-like_metalloprot_C"/>
</dbReference>
<evidence type="ECO:0000313" key="5">
    <source>
        <dbReference type="Proteomes" id="UP001597533"/>
    </source>
</evidence>
<accession>A0ABW5WM65</accession>
<dbReference type="RefSeq" id="WP_183484599.1">
    <property type="nucleotide sequence ID" value="NZ_JBHUOV010000001.1"/>
</dbReference>
<dbReference type="PROSITE" id="PS51688">
    <property type="entry name" value="ICA"/>
    <property type="match status" value="1"/>
</dbReference>
<keyword evidence="1" id="KW-0175">Coiled coil</keyword>
<dbReference type="SUPFAM" id="SSF101967">
    <property type="entry name" value="Adhesin YadA, collagen-binding domain"/>
    <property type="match status" value="1"/>
</dbReference>
<dbReference type="Gene3D" id="2.150.10.10">
    <property type="entry name" value="Serralysin-like metalloprotease, C-terminal"/>
    <property type="match status" value="4"/>
</dbReference>
<name>A0ABW5WM65_9FLAO</name>
<dbReference type="Pfam" id="PF05658">
    <property type="entry name" value="YadA_head"/>
    <property type="match status" value="7"/>
</dbReference>
<evidence type="ECO:0000259" key="3">
    <source>
        <dbReference type="PROSITE" id="PS51688"/>
    </source>
</evidence>
<evidence type="ECO:0000256" key="1">
    <source>
        <dbReference type="SAM" id="Coils"/>
    </source>
</evidence>
<dbReference type="InterPro" id="IPR008640">
    <property type="entry name" value="Adhesin_Head_dom"/>
</dbReference>
<sequence>MKPLKLILIAICLFSIQLNFAQVGIGNTDPKSTLDISASNTTSPADTDGILIPRMSNFPSTPSIDQDGMLIFYTGTAMSGKGFYYWDDTTTNWVFLTSGGKNTLDQAYDQGGAGIGKNITADNGAVRINGTDGFLVTGTSGSGNIIDTEITGSGTRMFFSPIKGAFRAGQIDNNEWDDSNIGVNSFAAGNSTTASGDYSTSLGFYSQATAIYSTAIGFSANAIGSNSTAIGTGIEASGDYSFATGYFTDATGTYSTALGYETLASGNRATAMGYQTIASGHSSTAIGNNTNATSSSSIAIGESTTASGSNSLALGYLTTASNSFSTAMGRASLASGYASTAMGYGTDATGQYSTSMGEYTIASGNHSTAMGRATEASGSFSTSMGESTVASGNNSMAIGESTVASGNNSMAIGESTVSPSYAETSIGYYNISYTPNSNSSANSSDRVFSIGNGNNLSRSNALTIYKSGLMNINDEYDMPLTDGTANQIMTTDGTGHVSFVDATSLFQSEWSDTGSSIHPSDGIAKEVTIGTLTAGTGKLTINANDMDTGLDIDKSGNFSNPNYAIDNYINNEDDGDSYGIKNVLEGSLGGNNRFGVYNEINGVSSSPTILSHYGVKNLISSSGSGHRYGTFNEITSAGSGSRKGTENVLSGLGNGWQYGVSNTLAGSSGGHQFGVFNEFTNFGNGQKTGVYNDMTFNALGIRYGVRSDINGTGNSDHYGIYNDLSGSGTGDKYGSYNVIDVSAGGTHYGVYSNAQNSNGYAAYFIGNTSLGASTTNRYVMPETDGTANQVMTTNGAGIVTFNTLNEESSTASNGLTANTNDIQLGGTLTQNTNIDYGNFDTRFNLNGSGDFIIQDTGSGVFTVNDAGNSIVGRNMTWRENSIVGTIIGQMLTDGTDDGRFTVRENGNISVDLRANTAFIFNEQGLDRDFRVESDNQQNMLLVDAANDLVGIGGLPNANLHVFHGSNAGGDGFKIENTGANNRDWRMYVYNGSGDLGLFNALNGNTVVGNFNDASGVYSATSDRRLKRDFKPLPFSWENFMKLETLSYLYKRQKDDKRNLGLIAQDVELIYPELVTHNKEGDVYHMNYSGFGVVAIKAVQELKDEVDVLKEENKKLKAQLSKYEALEARLNALESKNTEPQLDN</sequence>
<feature type="signal peptide" evidence="2">
    <location>
        <begin position="1"/>
        <end position="21"/>
    </location>
</feature>
<dbReference type="Pfam" id="PF13884">
    <property type="entry name" value="Peptidase_S74"/>
    <property type="match status" value="1"/>
</dbReference>
<keyword evidence="2" id="KW-0732">Signal</keyword>
<keyword evidence="5" id="KW-1185">Reference proteome</keyword>
<evidence type="ECO:0000313" key="4">
    <source>
        <dbReference type="EMBL" id="MFD2822251.1"/>
    </source>
</evidence>
<comment type="caution">
    <text evidence="4">The sequence shown here is derived from an EMBL/GenBank/DDBJ whole genome shotgun (WGS) entry which is preliminary data.</text>
</comment>
<dbReference type="CDD" id="cd12820">
    <property type="entry name" value="LbR_YadA-like"/>
    <property type="match status" value="2"/>
</dbReference>
<dbReference type="Proteomes" id="UP001597533">
    <property type="component" value="Unassembled WGS sequence"/>
</dbReference>
<feature type="domain" description="Peptidase S74" evidence="3">
    <location>
        <begin position="1021"/>
        <end position="1112"/>
    </location>
</feature>
<proteinExistence type="predicted"/>
<evidence type="ECO:0000256" key="2">
    <source>
        <dbReference type="SAM" id="SignalP"/>
    </source>
</evidence>
<dbReference type="EMBL" id="JBHUOV010000001">
    <property type="protein sequence ID" value="MFD2822251.1"/>
    <property type="molecule type" value="Genomic_DNA"/>
</dbReference>
<feature type="chain" id="PRO_5045616033" evidence="2">
    <location>
        <begin position="22"/>
        <end position="1143"/>
    </location>
</feature>
<dbReference type="InterPro" id="IPR030392">
    <property type="entry name" value="S74_ICA"/>
</dbReference>
<reference evidence="5" key="1">
    <citation type="journal article" date="2019" name="Int. J. Syst. Evol. Microbiol.">
        <title>The Global Catalogue of Microorganisms (GCM) 10K type strain sequencing project: providing services to taxonomists for standard genome sequencing and annotation.</title>
        <authorList>
            <consortium name="The Broad Institute Genomics Platform"/>
            <consortium name="The Broad Institute Genome Sequencing Center for Infectious Disease"/>
            <person name="Wu L."/>
            <person name="Ma J."/>
        </authorList>
    </citation>
    <scope>NUCLEOTIDE SEQUENCE [LARGE SCALE GENOMIC DNA]</scope>
    <source>
        <strain evidence="5">KCTC 32141</strain>
    </source>
</reference>
<organism evidence="4 5">
    <name type="scientific">Lacinutrix iliipiscaria</name>
    <dbReference type="NCBI Taxonomy" id="1230532"/>
    <lineage>
        <taxon>Bacteria</taxon>
        <taxon>Pseudomonadati</taxon>
        <taxon>Bacteroidota</taxon>
        <taxon>Flavobacteriia</taxon>
        <taxon>Flavobacteriales</taxon>
        <taxon>Flavobacteriaceae</taxon>
        <taxon>Lacinutrix</taxon>
    </lineage>
</organism>
<feature type="coiled-coil region" evidence="1">
    <location>
        <begin position="1098"/>
        <end position="1135"/>
    </location>
</feature>
<gene>
    <name evidence="4" type="ORF">ACFS5M_01130</name>
</gene>